<reference evidence="2" key="3">
    <citation type="submission" date="2023-05" db="EMBL/GenBank/DDBJ databases">
        <authorList>
            <person name="Smith C.H."/>
        </authorList>
    </citation>
    <scope>NUCLEOTIDE SEQUENCE</scope>
    <source>
        <strain evidence="2">CHS0354</strain>
        <tissue evidence="2">Mantle</tissue>
    </source>
</reference>
<reference evidence="2" key="2">
    <citation type="journal article" date="2021" name="Genome Biol. Evol.">
        <title>Developing a high-quality reference genome for a parasitic bivalve with doubly uniparental inheritance (Bivalvia: Unionida).</title>
        <authorList>
            <person name="Smith C.H."/>
        </authorList>
    </citation>
    <scope>NUCLEOTIDE SEQUENCE</scope>
    <source>
        <strain evidence="2">CHS0354</strain>
        <tissue evidence="2">Mantle</tissue>
    </source>
</reference>
<organism evidence="2 3">
    <name type="scientific">Potamilus streckersoni</name>
    <dbReference type="NCBI Taxonomy" id="2493646"/>
    <lineage>
        <taxon>Eukaryota</taxon>
        <taxon>Metazoa</taxon>
        <taxon>Spiralia</taxon>
        <taxon>Lophotrochozoa</taxon>
        <taxon>Mollusca</taxon>
        <taxon>Bivalvia</taxon>
        <taxon>Autobranchia</taxon>
        <taxon>Heteroconchia</taxon>
        <taxon>Palaeoheterodonta</taxon>
        <taxon>Unionida</taxon>
        <taxon>Unionoidea</taxon>
        <taxon>Unionidae</taxon>
        <taxon>Ambleminae</taxon>
        <taxon>Lampsilini</taxon>
        <taxon>Potamilus</taxon>
    </lineage>
</organism>
<dbReference type="Proteomes" id="UP001195483">
    <property type="component" value="Unassembled WGS sequence"/>
</dbReference>
<accession>A0AAE0RWP2</accession>
<evidence type="ECO:0000313" key="2">
    <source>
        <dbReference type="EMBL" id="KAK3580675.1"/>
    </source>
</evidence>
<evidence type="ECO:0000256" key="1">
    <source>
        <dbReference type="SAM" id="MobiDB-lite"/>
    </source>
</evidence>
<name>A0AAE0RWP2_9BIVA</name>
<reference evidence="2" key="1">
    <citation type="journal article" date="2021" name="Genome Biol. Evol.">
        <title>A High-Quality Reference Genome for a Parasitic Bivalve with Doubly Uniparental Inheritance (Bivalvia: Unionida).</title>
        <authorList>
            <person name="Smith C.H."/>
        </authorList>
    </citation>
    <scope>NUCLEOTIDE SEQUENCE</scope>
    <source>
        <strain evidence="2">CHS0354</strain>
    </source>
</reference>
<proteinExistence type="predicted"/>
<feature type="compositionally biased region" description="Basic residues" evidence="1">
    <location>
        <begin position="123"/>
        <end position="138"/>
    </location>
</feature>
<evidence type="ECO:0000313" key="3">
    <source>
        <dbReference type="Proteomes" id="UP001195483"/>
    </source>
</evidence>
<dbReference type="AlphaFoldDB" id="A0AAE0RWP2"/>
<protein>
    <submittedName>
        <fullName evidence="2">Uncharacterized protein</fullName>
    </submittedName>
</protein>
<comment type="caution">
    <text evidence="2">The sequence shown here is derived from an EMBL/GenBank/DDBJ whole genome shotgun (WGS) entry which is preliminary data.</text>
</comment>
<feature type="region of interest" description="Disordered" evidence="1">
    <location>
        <begin position="123"/>
        <end position="144"/>
    </location>
</feature>
<sequence length="144" mass="17198">MRKDKPKSRPLSAIFSLRDNENTNHSEVRRWIENEARVTVEELQYDPLSVRFSKPEAKSRWIVTFGSEEDLEKVVKKGIVYEDDRILFYKFDKIINRELNTYIFFKSVQDEKRRWRIKSAQGVKRKKSKVKGKTKSKGRIYIAP</sequence>
<keyword evidence="3" id="KW-1185">Reference proteome</keyword>
<dbReference type="EMBL" id="JAEAOA010001107">
    <property type="protein sequence ID" value="KAK3580675.1"/>
    <property type="molecule type" value="Genomic_DNA"/>
</dbReference>
<gene>
    <name evidence="2" type="ORF">CHS0354_017954</name>
</gene>